<evidence type="ECO:0000256" key="3">
    <source>
        <dbReference type="ARBA" id="ARBA00022737"/>
    </source>
</evidence>
<evidence type="ECO:0000256" key="5">
    <source>
        <dbReference type="SAM" id="SignalP"/>
    </source>
</evidence>
<feature type="domain" description="LRRCT" evidence="7">
    <location>
        <begin position="142"/>
        <end position="193"/>
    </location>
</feature>
<dbReference type="PANTHER" id="PTHR24369:SF210">
    <property type="entry name" value="CHAOPTIN-RELATED"/>
    <property type="match status" value="1"/>
</dbReference>
<name>A0A6P4YGN5_BRABE</name>
<dbReference type="SMART" id="SM00082">
    <property type="entry name" value="LRRCT"/>
    <property type="match status" value="1"/>
</dbReference>
<dbReference type="AlphaFoldDB" id="A0A6P4YGN5"/>
<dbReference type="Proteomes" id="UP000515135">
    <property type="component" value="Unplaced"/>
</dbReference>
<dbReference type="SUPFAM" id="SSF52058">
    <property type="entry name" value="L domain-like"/>
    <property type="match status" value="1"/>
</dbReference>
<dbReference type="PROSITE" id="PS51450">
    <property type="entry name" value="LRR"/>
    <property type="match status" value="1"/>
</dbReference>
<keyword evidence="8" id="KW-1185">Reference proteome</keyword>
<keyword evidence="4" id="KW-0812">Transmembrane</keyword>
<feature type="transmembrane region" description="Helical" evidence="4">
    <location>
        <begin position="220"/>
        <end position="243"/>
    </location>
</feature>
<evidence type="ECO:0000256" key="4">
    <source>
        <dbReference type="SAM" id="Phobius"/>
    </source>
</evidence>
<accession>A0A6P4YGN5</accession>
<dbReference type="GO" id="GO:0005886">
    <property type="term" value="C:plasma membrane"/>
    <property type="evidence" value="ECO:0007669"/>
    <property type="project" value="TreeGrafter"/>
</dbReference>
<keyword evidence="4" id="KW-0472">Membrane</keyword>
<evidence type="ECO:0000313" key="9">
    <source>
        <dbReference type="RefSeq" id="XP_019617937.1"/>
    </source>
</evidence>
<reference evidence="9" key="1">
    <citation type="submission" date="2025-08" db="UniProtKB">
        <authorList>
            <consortium name="RefSeq"/>
        </authorList>
    </citation>
    <scope>IDENTIFICATION</scope>
    <source>
        <tissue evidence="9">Gonad</tissue>
    </source>
</reference>
<dbReference type="RefSeq" id="XP_019617937.1">
    <property type="nucleotide sequence ID" value="XM_019762378.1"/>
</dbReference>
<keyword evidence="4" id="KW-1133">Transmembrane helix</keyword>
<dbReference type="Pfam" id="PF01463">
    <property type="entry name" value="LRRCT"/>
    <property type="match status" value="1"/>
</dbReference>
<evidence type="ECO:0000313" key="8">
    <source>
        <dbReference type="Proteomes" id="UP000515135"/>
    </source>
</evidence>
<keyword evidence="1" id="KW-0433">Leucine-rich repeat</keyword>
<dbReference type="InterPro" id="IPR003591">
    <property type="entry name" value="Leu-rich_rpt_typical-subtyp"/>
</dbReference>
<evidence type="ECO:0000256" key="2">
    <source>
        <dbReference type="ARBA" id="ARBA00022729"/>
    </source>
</evidence>
<keyword evidence="3" id="KW-0677">Repeat</keyword>
<organism evidence="8 9">
    <name type="scientific">Branchiostoma belcheri</name>
    <name type="common">Amphioxus</name>
    <dbReference type="NCBI Taxonomy" id="7741"/>
    <lineage>
        <taxon>Eukaryota</taxon>
        <taxon>Metazoa</taxon>
        <taxon>Chordata</taxon>
        <taxon>Cephalochordata</taxon>
        <taxon>Leptocardii</taxon>
        <taxon>Amphioxiformes</taxon>
        <taxon>Branchiostomatidae</taxon>
        <taxon>Branchiostoma</taxon>
    </lineage>
</organism>
<dbReference type="OrthoDB" id="9985650at2759"/>
<dbReference type="GeneID" id="109465235"/>
<gene>
    <name evidence="9" type="primary">LOC109465235</name>
</gene>
<evidence type="ECO:0000259" key="7">
    <source>
        <dbReference type="SMART" id="SM00082"/>
    </source>
</evidence>
<protein>
    <submittedName>
        <fullName evidence="9">Leucine-rich repeat-containing protein 24-like</fullName>
    </submittedName>
</protein>
<keyword evidence="2 5" id="KW-0732">Signal</keyword>
<sequence>MVLREIFFLSMALTAVTVRACPSACKCTVSLYGEMVVACGGLGLTEIPEDIPRRAVYLILKDNNITKVNSYSFKGLRNLQGIDLSNNKINHISSAALRHQGHLDDLDLSMNKLTSVSPKLFDFPISSAKSQGRRFFVYLANNPWGCDCRMAWLAEKLAEGSKTFGDRHVECATPAELAGRSLSDVPPASFVCSGRAVSPNGEDVIVTPGEPTAFPIAYKVAVVFGCITGLVTILLLVLTAMLYQKRRIRLGSKYELRWNKHPEFV</sequence>
<evidence type="ECO:0000256" key="1">
    <source>
        <dbReference type="ARBA" id="ARBA00022614"/>
    </source>
</evidence>
<dbReference type="SMART" id="SM00013">
    <property type="entry name" value="LRRNT"/>
    <property type="match status" value="1"/>
</dbReference>
<proteinExistence type="predicted"/>
<feature type="chain" id="PRO_5027545696" evidence="5">
    <location>
        <begin position="21"/>
        <end position="265"/>
    </location>
</feature>
<dbReference type="PANTHER" id="PTHR24369">
    <property type="entry name" value="ANTIGEN BSP, PUTATIVE-RELATED"/>
    <property type="match status" value="1"/>
</dbReference>
<evidence type="ECO:0000259" key="6">
    <source>
        <dbReference type="SMART" id="SM00013"/>
    </source>
</evidence>
<dbReference type="InterPro" id="IPR000372">
    <property type="entry name" value="LRRNT"/>
</dbReference>
<dbReference type="InterPro" id="IPR001611">
    <property type="entry name" value="Leu-rich_rpt"/>
</dbReference>
<feature type="domain" description="LRRNT" evidence="6">
    <location>
        <begin position="20"/>
        <end position="57"/>
    </location>
</feature>
<dbReference type="KEGG" id="bbel:109465235"/>
<dbReference type="InterPro" id="IPR000483">
    <property type="entry name" value="Cys-rich_flank_reg_C"/>
</dbReference>
<dbReference type="InterPro" id="IPR050541">
    <property type="entry name" value="LRR_TM_domain-containing"/>
</dbReference>
<dbReference type="InterPro" id="IPR032675">
    <property type="entry name" value="LRR_dom_sf"/>
</dbReference>
<dbReference type="Gene3D" id="3.80.10.10">
    <property type="entry name" value="Ribonuclease Inhibitor"/>
    <property type="match status" value="1"/>
</dbReference>
<dbReference type="Pfam" id="PF13855">
    <property type="entry name" value="LRR_8"/>
    <property type="match status" value="1"/>
</dbReference>
<feature type="signal peptide" evidence="5">
    <location>
        <begin position="1"/>
        <end position="20"/>
    </location>
</feature>
<dbReference type="SMART" id="SM00369">
    <property type="entry name" value="LRR_TYP"/>
    <property type="match status" value="2"/>
</dbReference>